<organism evidence="5 6">
    <name type="scientific">Pseudomonas fluorescens</name>
    <dbReference type="NCBI Taxonomy" id="294"/>
    <lineage>
        <taxon>Bacteria</taxon>
        <taxon>Pseudomonadati</taxon>
        <taxon>Pseudomonadota</taxon>
        <taxon>Gammaproteobacteria</taxon>
        <taxon>Pseudomonadales</taxon>
        <taxon>Pseudomonadaceae</taxon>
        <taxon>Pseudomonas</taxon>
    </lineage>
</organism>
<evidence type="ECO:0000256" key="3">
    <source>
        <dbReference type="HAMAP-Rule" id="MF_01217"/>
    </source>
</evidence>
<evidence type="ECO:0000256" key="1">
    <source>
        <dbReference type="ARBA" id="ARBA00022450"/>
    </source>
</evidence>
<dbReference type="InterPro" id="IPR003231">
    <property type="entry name" value="ACP"/>
</dbReference>
<dbReference type="InterPro" id="IPR009081">
    <property type="entry name" value="PP-bd_ACP"/>
</dbReference>
<dbReference type="Pfam" id="PF00550">
    <property type="entry name" value="PP-binding"/>
    <property type="match status" value="1"/>
</dbReference>
<comment type="pathway">
    <text evidence="3">Lipid metabolism; fatty acid biosynthesis.</text>
</comment>
<protein>
    <recommendedName>
        <fullName evidence="3">Acyl carrier protein</fullName>
        <shortName evidence="3">ACP</shortName>
    </recommendedName>
</protein>
<dbReference type="Gene3D" id="1.10.1200.10">
    <property type="entry name" value="ACP-like"/>
    <property type="match status" value="1"/>
</dbReference>
<dbReference type="UniPathway" id="UPA00094"/>
<keyword evidence="2 3" id="KW-0597">Phosphoprotein</keyword>
<dbReference type="AlphaFoldDB" id="A0A5E7EA19"/>
<dbReference type="GO" id="GO:0000036">
    <property type="term" value="F:acyl carrier activity"/>
    <property type="evidence" value="ECO:0007669"/>
    <property type="project" value="UniProtKB-UniRule"/>
</dbReference>
<evidence type="ECO:0000256" key="2">
    <source>
        <dbReference type="ARBA" id="ARBA00022553"/>
    </source>
</evidence>
<dbReference type="OrthoDB" id="9804551at2"/>
<gene>
    <name evidence="5" type="primary">acpP_2</name>
    <name evidence="3" type="synonym">acpP</name>
    <name evidence="5" type="ORF">PS723_04408</name>
</gene>
<dbReference type="SUPFAM" id="SSF47336">
    <property type="entry name" value="ACP-like"/>
    <property type="match status" value="1"/>
</dbReference>
<dbReference type="RefSeq" id="WP_150805727.1">
    <property type="nucleotide sequence ID" value="NZ_CABVHY010000024.1"/>
</dbReference>
<dbReference type="PROSITE" id="PS50075">
    <property type="entry name" value="CARRIER"/>
    <property type="match status" value="1"/>
</dbReference>
<keyword evidence="3" id="KW-0275">Fatty acid biosynthesis</keyword>
<evidence type="ECO:0000259" key="4">
    <source>
        <dbReference type="PROSITE" id="PS50075"/>
    </source>
</evidence>
<dbReference type="EMBL" id="CABVHY010000024">
    <property type="protein sequence ID" value="VVO23574.1"/>
    <property type="molecule type" value="Genomic_DNA"/>
</dbReference>
<comment type="similarity">
    <text evidence="3">Belongs to the acyl carrier protein (ACP) family.</text>
</comment>
<dbReference type="Proteomes" id="UP000379480">
    <property type="component" value="Unassembled WGS sequence"/>
</dbReference>
<dbReference type="GO" id="GO:0005737">
    <property type="term" value="C:cytoplasm"/>
    <property type="evidence" value="ECO:0007669"/>
    <property type="project" value="UniProtKB-SubCell"/>
</dbReference>
<keyword evidence="3" id="KW-0276">Fatty acid metabolism</keyword>
<comment type="PTM">
    <text evidence="3">4'-phosphopantetheine is transferred from CoA to a specific serine of apo-ACP by AcpS. This modification is essential for activity because fatty acids are bound in thioester linkage to the sulfhydryl of the prosthetic group.</text>
</comment>
<feature type="domain" description="Carrier" evidence="4">
    <location>
        <begin position="2"/>
        <end position="77"/>
    </location>
</feature>
<keyword evidence="3" id="KW-0444">Lipid biosynthesis</keyword>
<proteinExistence type="inferred from homology"/>
<keyword evidence="3" id="KW-0963">Cytoplasm</keyword>
<reference evidence="5 6" key="1">
    <citation type="submission" date="2019-09" db="EMBL/GenBank/DDBJ databases">
        <authorList>
            <person name="Chandra G."/>
            <person name="Truman W A."/>
        </authorList>
    </citation>
    <scope>NUCLEOTIDE SEQUENCE [LARGE SCALE GENOMIC DNA]</scope>
    <source>
        <strain evidence="5">PS723</strain>
    </source>
</reference>
<evidence type="ECO:0000313" key="6">
    <source>
        <dbReference type="Proteomes" id="UP000379480"/>
    </source>
</evidence>
<accession>A0A5E7EA19</accession>
<evidence type="ECO:0000313" key="5">
    <source>
        <dbReference type="EMBL" id="VVO23574.1"/>
    </source>
</evidence>
<comment type="caution">
    <text evidence="3">Lacks conserved residue(s) required for the propagation of feature annotation.</text>
</comment>
<comment type="function">
    <text evidence="3">Carrier of the growing fatty acid chain in fatty acid biosynthesis.</text>
</comment>
<dbReference type="InterPro" id="IPR036736">
    <property type="entry name" value="ACP-like_sf"/>
</dbReference>
<sequence>MSDIDARVKKMVAEQLGVEECQIAGEMPLVEELYANFLDGVDLATALENEFGIFIPGYVIPYMNTVQDVIAYVQANHKAQRRPRRRYAFSW</sequence>
<comment type="subcellular location">
    <subcellularLocation>
        <location evidence="3">Cytoplasm</location>
    </subcellularLocation>
</comment>
<keyword evidence="3" id="KW-0443">Lipid metabolism</keyword>
<keyword evidence="1 3" id="KW-0596">Phosphopantetheine</keyword>
<dbReference type="HAMAP" id="MF_01217">
    <property type="entry name" value="Acyl_carrier"/>
    <property type="match status" value="1"/>
</dbReference>
<name>A0A5E7EA19_PSEFL</name>